<sequence>MPSYLVLAAMKGRFVSNLGNTYDNFQFMGYSDGDGPMSAVAAFFDQPPYPIQWGDVEYLWAERLADDPGNGHLGDYERIYVETLRARWEAGGEANQSDT</sequence>
<name>A0A160V888_9ZZZZ</name>
<dbReference type="EMBL" id="FAXA01000056">
    <property type="protein sequence ID" value="CUV01375.1"/>
    <property type="molecule type" value="Genomic_DNA"/>
</dbReference>
<protein>
    <submittedName>
        <fullName evidence="1">Uncharacterized protein</fullName>
    </submittedName>
</protein>
<organism evidence="1">
    <name type="scientific">hydrothermal vent metagenome</name>
    <dbReference type="NCBI Taxonomy" id="652676"/>
    <lineage>
        <taxon>unclassified sequences</taxon>
        <taxon>metagenomes</taxon>
        <taxon>ecological metagenomes</taxon>
    </lineage>
</organism>
<dbReference type="AlphaFoldDB" id="A0A160V888"/>
<evidence type="ECO:0000313" key="1">
    <source>
        <dbReference type="EMBL" id="CUV01375.1"/>
    </source>
</evidence>
<accession>A0A160V888</accession>
<proteinExistence type="predicted"/>
<gene>
    <name evidence="1" type="ORF">MGWOODY_Clf1356</name>
</gene>
<reference evidence="1" key="1">
    <citation type="submission" date="2015-10" db="EMBL/GenBank/DDBJ databases">
        <authorList>
            <person name="Gilbert D.G."/>
        </authorList>
    </citation>
    <scope>NUCLEOTIDE SEQUENCE</scope>
</reference>